<keyword evidence="2" id="KW-1185">Reference proteome</keyword>
<organism evidence="1 2">
    <name type="scientific">Populus trichocarpa</name>
    <name type="common">Western balsam poplar</name>
    <name type="synonym">Populus balsamifera subsp. trichocarpa</name>
    <dbReference type="NCBI Taxonomy" id="3694"/>
    <lineage>
        <taxon>Eukaryota</taxon>
        <taxon>Viridiplantae</taxon>
        <taxon>Streptophyta</taxon>
        <taxon>Embryophyta</taxon>
        <taxon>Tracheophyta</taxon>
        <taxon>Spermatophyta</taxon>
        <taxon>Magnoliopsida</taxon>
        <taxon>eudicotyledons</taxon>
        <taxon>Gunneridae</taxon>
        <taxon>Pentapetalae</taxon>
        <taxon>rosids</taxon>
        <taxon>fabids</taxon>
        <taxon>Malpighiales</taxon>
        <taxon>Salicaceae</taxon>
        <taxon>Saliceae</taxon>
        <taxon>Populus</taxon>
    </lineage>
</organism>
<dbReference type="Proteomes" id="UP000006729">
    <property type="component" value="Chromosome 10"/>
</dbReference>
<dbReference type="EMBL" id="CM009299">
    <property type="protein sequence ID" value="KAI9387006.1"/>
    <property type="molecule type" value="Genomic_DNA"/>
</dbReference>
<evidence type="ECO:0000313" key="1">
    <source>
        <dbReference type="EMBL" id="KAI9387006.1"/>
    </source>
</evidence>
<reference evidence="1 2" key="1">
    <citation type="journal article" date="2006" name="Science">
        <title>The genome of black cottonwood, Populus trichocarpa (Torr. &amp; Gray).</title>
        <authorList>
            <person name="Tuskan G.A."/>
            <person name="Difazio S."/>
            <person name="Jansson S."/>
            <person name="Bohlmann J."/>
            <person name="Grigoriev I."/>
            <person name="Hellsten U."/>
            <person name="Putnam N."/>
            <person name="Ralph S."/>
            <person name="Rombauts S."/>
            <person name="Salamov A."/>
            <person name="Schein J."/>
            <person name="Sterck L."/>
            <person name="Aerts A."/>
            <person name="Bhalerao R.R."/>
            <person name="Bhalerao R.P."/>
            <person name="Blaudez D."/>
            <person name="Boerjan W."/>
            <person name="Brun A."/>
            <person name="Brunner A."/>
            <person name="Busov V."/>
            <person name="Campbell M."/>
            <person name="Carlson J."/>
            <person name="Chalot M."/>
            <person name="Chapman J."/>
            <person name="Chen G.L."/>
            <person name="Cooper D."/>
            <person name="Coutinho P.M."/>
            <person name="Couturier J."/>
            <person name="Covert S."/>
            <person name="Cronk Q."/>
            <person name="Cunningham R."/>
            <person name="Davis J."/>
            <person name="Degroeve S."/>
            <person name="Dejardin A."/>
            <person name="Depamphilis C."/>
            <person name="Detter J."/>
            <person name="Dirks B."/>
            <person name="Dubchak I."/>
            <person name="Duplessis S."/>
            <person name="Ehlting J."/>
            <person name="Ellis B."/>
            <person name="Gendler K."/>
            <person name="Goodstein D."/>
            <person name="Gribskov M."/>
            <person name="Grimwood J."/>
            <person name="Groover A."/>
            <person name="Gunter L."/>
            <person name="Hamberger B."/>
            <person name="Heinze B."/>
            <person name="Helariutta Y."/>
            <person name="Henrissat B."/>
            <person name="Holligan D."/>
            <person name="Holt R."/>
            <person name="Huang W."/>
            <person name="Islam-Faridi N."/>
            <person name="Jones S."/>
            <person name="Jones-Rhoades M."/>
            <person name="Jorgensen R."/>
            <person name="Joshi C."/>
            <person name="Kangasjarvi J."/>
            <person name="Karlsson J."/>
            <person name="Kelleher C."/>
            <person name="Kirkpatrick R."/>
            <person name="Kirst M."/>
            <person name="Kohler A."/>
            <person name="Kalluri U."/>
            <person name="Larimer F."/>
            <person name="Leebens-Mack J."/>
            <person name="Leple J.C."/>
            <person name="Locascio P."/>
            <person name="Lou Y."/>
            <person name="Lucas S."/>
            <person name="Martin F."/>
            <person name="Montanini B."/>
            <person name="Napoli C."/>
            <person name="Nelson D.R."/>
            <person name="Nelson C."/>
            <person name="Nieminen K."/>
            <person name="Nilsson O."/>
            <person name="Pereda V."/>
            <person name="Peter G."/>
            <person name="Philippe R."/>
            <person name="Pilate G."/>
            <person name="Poliakov A."/>
            <person name="Razumovskaya J."/>
            <person name="Richardson P."/>
            <person name="Rinaldi C."/>
            <person name="Ritland K."/>
            <person name="Rouze P."/>
            <person name="Ryaboy D."/>
            <person name="Schmutz J."/>
            <person name="Schrader J."/>
            <person name="Segerman B."/>
            <person name="Shin H."/>
            <person name="Siddiqui A."/>
            <person name="Sterky F."/>
            <person name="Terry A."/>
            <person name="Tsai C.J."/>
            <person name="Uberbacher E."/>
            <person name="Unneberg P."/>
            <person name="Vahala J."/>
            <person name="Wall K."/>
            <person name="Wessler S."/>
            <person name="Yang G."/>
            <person name="Yin T."/>
            <person name="Douglas C."/>
            <person name="Marra M."/>
            <person name="Sandberg G."/>
            <person name="Van de Peer Y."/>
            <person name="Rokhsar D."/>
        </authorList>
    </citation>
    <scope>NUCLEOTIDE SEQUENCE [LARGE SCALE GENOMIC DNA]</scope>
    <source>
        <strain evidence="2">cv. Nisqually</strain>
    </source>
</reference>
<evidence type="ECO:0000313" key="2">
    <source>
        <dbReference type="Proteomes" id="UP000006729"/>
    </source>
</evidence>
<proteinExistence type="predicted"/>
<gene>
    <name evidence="1" type="ORF">POPTR_010G105100v4</name>
</gene>
<protein>
    <submittedName>
        <fullName evidence="1">Uncharacterized protein</fullName>
    </submittedName>
</protein>
<comment type="caution">
    <text evidence="1">The sequence shown here is derived from an EMBL/GenBank/DDBJ whole genome shotgun (WGS) entry which is preliminary data.</text>
</comment>
<sequence length="114" mass="12738">MSNKAEIGLLGSLPVMNGGNGTYSYAKNSTLQSYYPERLAKCFILSMPWFFVSFWRMISRFLGKGTLEKIVIVNDDEERKCFVKEIGEEVLPEELGGRATLVALQDVTVPPLEG</sequence>
<accession>A0ACC0SCR3</accession>
<name>A0ACC0SCR3_POPTR</name>